<evidence type="ECO:0000313" key="1">
    <source>
        <dbReference type="EMBL" id="TFK80506.1"/>
    </source>
</evidence>
<keyword evidence="2" id="KW-1185">Reference proteome</keyword>
<dbReference type="InParanoid" id="A0A5C3NSK3"/>
<organism evidence="1 2">
    <name type="scientific">Polyporus arcularius HHB13444</name>
    <dbReference type="NCBI Taxonomy" id="1314778"/>
    <lineage>
        <taxon>Eukaryota</taxon>
        <taxon>Fungi</taxon>
        <taxon>Dikarya</taxon>
        <taxon>Basidiomycota</taxon>
        <taxon>Agaricomycotina</taxon>
        <taxon>Agaricomycetes</taxon>
        <taxon>Polyporales</taxon>
        <taxon>Polyporaceae</taxon>
        <taxon>Polyporus</taxon>
    </lineage>
</organism>
<sequence length="174" mass="19297">MLRMSPLSLCKSTSTLTSIAVGTMATQPYWTSSPSQLIAIALRSRNTNHFMVLHASRGCGREPLRTLGHAPGKHCPLDSLSSRPKLLGGWVYHVCPSFPCHHPTPTTPHHFCTANLPTSPSIPNHLIAKDLEEYSPCLSSPRAQITFALLHTVPPRRRGVQDQRRRSLSLSRHR</sequence>
<dbReference type="Proteomes" id="UP000308197">
    <property type="component" value="Unassembled WGS sequence"/>
</dbReference>
<accession>A0A5C3NSK3</accession>
<protein>
    <submittedName>
        <fullName evidence="1">Uncharacterized protein</fullName>
    </submittedName>
</protein>
<gene>
    <name evidence="1" type="ORF">K466DRAFT_375555</name>
</gene>
<dbReference type="EMBL" id="ML211758">
    <property type="protein sequence ID" value="TFK80506.1"/>
    <property type="molecule type" value="Genomic_DNA"/>
</dbReference>
<name>A0A5C3NSK3_9APHY</name>
<proteinExistence type="predicted"/>
<dbReference type="AlphaFoldDB" id="A0A5C3NSK3"/>
<reference evidence="1 2" key="1">
    <citation type="journal article" date="2019" name="Nat. Ecol. Evol.">
        <title>Megaphylogeny resolves global patterns of mushroom evolution.</title>
        <authorList>
            <person name="Varga T."/>
            <person name="Krizsan K."/>
            <person name="Foldi C."/>
            <person name="Dima B."/>
            <person name="Sanchez-Garcia M."/>
            <person name="Sanchez-Ramirez S."/>
            <person name="Szollosi G.J."/>
            <person name="Szarkandi J.G."/>
            <person name="Papp V."/>
            <person name="Albert L."/>
            <person name="Andreopoulos W."/>
            <person name="Angelini C."/>
            <person name="Antonin V."/>
            <person name="Barry K.W."/>
            <person name="Bougher N.L."/>
            <person name="Buchanan P."/>
            <person name="Buyck B."/>
            <person name="Bense V."/>
            <person name="Catcheside P."/>
            <person name="Chovatia M."/>
            <person name="Cooper J."/>
            <person name="Damon W."/>
            <person name="Desjardin D."/>
            <person name="Finy P."/>
            <person name="Geml J."/>
            <person name="Haridas S."/>
            <person name="Hughes K."/>
            <person name="Justo A."/>
            <person name="Karasinski D."/>
            <person name="Kautmanova I."/>
            <person name="Kiss B."/>
            <person name="Kocsube S."/>
            <person name="Kotiranta H."/>
            <person name="LaButti K.M."/>
            <person name="Lechner B.E."/>
            <person name="Liimatainen K."/>
            <person name="Lipzen A."/>
            <person name="Lukacs Z."/>
            <person name="Mihaltcheva S."/>
            <person name="Morgado L.N."/>
            <person name="Niskanen T."/>
            <person name="Noordeloos M.E."/>
            <person name="Ohm R.A."/>
            <person name="Ortiz-Santana B."/>
            <person name="Ovrebo C."/>
            <person name="Racz N."/>
            <person name="Riley R."/>
            <person name="Savchenko A."/>
            <person name="Shiryaev A."/>
            <person name="Soop K."/>
            <person name="Spirin V."/>
            <person name="Szebenyi C."/>
            <person name="Tomsovsky M."/>
            <person name="Tulloss R.E."/>
            <person name="Uehling J."/>
            <person name="Grigoriev I.V."/>
            <person name="Vagvolgyi C."/>
            <person name="Papp T."/>
            <person name="Martin F.M."/>
            <person name="Miettinen O."/>
            <person name="Hibbett D.S."/>
            <person name="Nagy L.G."/>
        </authorList>
    </citation>
    <scope>NUCLEOTIDE SEQUENCE [LARGE SCALE GENOMIC DNA]</scope>
    <source>
        <strain evidence="1 2">HHB13444</strain>
    </source>
</reference>
<evidence type="ECO:0000313" key="2">
    <source>
        <dbReference type="Proteomes" id="UP000308197"/>
    </source>
</evidence>